<proteinExistence type="inferred from homology"/>
<dbReference type="AlphaFoldDB" id="B8J300"/>
<evidence type="ECO:0000256" key="3">
    <source>
        <dbReference type="ARBA" id="ARBA00023125"/>
    </source>
</evidence>
<name>B8J300_DESDA</name>
<dbReference type="Pfam" id="PF00589">
    <property type="entry name" value="Phage_integrase"/>
    <property type="match status" value="1"/>
</dbReference>
<feature type="domain" description="Tyr recombinase" evidence="5">
    <location>
        <begin position="166"/>
        <end position="337"/>
    </location>
</feature>
<evidence type="ECO:0000256" key="4">
    <source>
        <dbReference type="ARBA" id="ARBA00023172"/>
    </source>
</evidence>
<reference evidence="6" key="1">
    <citation type="submission" date="2009-01" db="EMBL/GenBank/DDBJ databases">
        <title>Complete sequence of Desulfovibrio desulfuricans subsp. desulfuricans str. ATCC 27774.</title>
        <authorList>
            <consortium name="US DOE Joint Genome Institute"/>
            <person name="Lucas S."/>
            <person name="Copeland A."/>
            <person name="Lapidus A."/>
            <person name="Glavina del Rio T."/>
            <person name="Tice H."/>
            <person name="Bruce D."/>
            <person name="Goodwin L."/>
            <person name="Pitluck S."/>
            <person name="Sims D."/>
            <person name="Lu M."/>
            <person name="Kiss H."/>
            <person name="Meineke L."/>
            <person name="Brettin T."/>
            <person name="Detter J.C."/>
            <person name="Han C."/>
            <person name="Larimer F."/>
            <person name="Land M."/>
            <person name="Hauser L."/>
            <person name="Kyrpides N."/>
            <person name="Ovchinnikova G."/>
            <person name="Hazen T.C."/>
        </authorList>
    </citation>
    <scope>NUCLEOTIDE SEQUENCE [LARGE SCALE GENOMIC DNA]</scope>
    <source>
        <strain evidence="6">ATCC 27774</strain>
    </source>
</reference>
<dbReference type="CDD" id="cd01189">
    <property type="entry name" value="INT_ICEBs1_C_like"/>
    <property type="match status" value="1"/>
</dbReference>
<dbReference type="GO" id="GO:0003677">
    <property type="term" value="F:DNA binding"/>
    <property type="evidence" value="ECO:0007669"/>
    <property type="project" value="UniProtKB-KW"/>
</dbReference>
<sequence length="343" mass="39457">MSIGCKKNGTWYVQYRIPGEKYPLREYTGIGEEGKTAARELDRQVKEQKAKGAVTKRVQRTGRIHLDQLAQAYLTERKLSGKSAQWLEEMETLFNKKILPRLCFCPVDDLKYPDVIAMAAEAWPTVSLATRQRYLGYLKAAFNFGRKHELTATNPLDKWERQKEPRLEFNFSVPDLLKLYDCAAPHLAWAIKVEWHIGTRPGRSELFALRWRHIDFESRIIKIYGTKTDGSFRAVPMLPHFEAALKEKRKQALGEFVVDYKGRQVKKLQTAFEGAQRRANLGYHVRLYDIRHLFATTMLNGGADHAAVAKLLGHSAVSTTHKWYYHVLPGETRRALAVKPDPF</sequence>
<dbReference type="PANTHER" id="PTHR30629:SF6">
    <property type="entry name" value="PROPHAGE INTEGRASE INTA-RELATED"/>
    <property type="match status" value="1"/>
</dbReference>
<dbReference type="PROSITE" id="PS51898">
    <property type="entry name" value="TYR_RECOMBINASE"/>
    <property type="match status" value="1"/>
</dbReference>
<dbReference type="InterPro" id="IPR011010">
    <property type="entry name" value="DNA_brk_join_enz"/>
</dbReference>
<dbReference type="InterPro" id="IPR050808">
    <property type="entry name" value="Phage_Integrase"/>
</dbReference>
<evidence type="ECO:0000256" key="1">
    <source>
        <dbReference type="ARBA" id="ARBA00008857"/>
    </source>
</evidence>
<keyword evidence="3" id="KW-0238">DNA-binding</keyword>
<dbReference type="SUPFAM" id="SSF56349">
    <property type="entry name" value="DNA breaking-rejoining enzymes"/>
    <property type="match status" value="1"/>
</dbReference>
<accession>B8J300</accession>
<keyword evidence="4" id="KW-0233">DNA recombination</keyword>
<dbReference type="eggNOG" id="COG0582">
    <property type="taxonomic scope" value="Bacteria"/>
</dbReference>
<dbReference type="EMBL" id="CP001358">
    <property type="protein sequence ID" value="ACL48137.1"/>
    <property type="molecule type" value="Genomic_DNA"/>
</dbReference>
<dbReference type="InterPro" id="IPR013762">
    <property type="entry name" value="Integrase-like_cat_sf"/>
</dbReference>
<gene>
    <name evidence="6" type="ordered locus">Ddes_0222</name>
</gene>
<keyword evidence="2" id="KW-0229">DNA integration</keyword>
<dbReference type="HOGENOM" id="CLU_027562_17_7_7"/>
<comment type="similarity">
    <text evidence="1">Belongs to the 'phage' integrase family.</text>
</comment>
<dbReference type="PANTHER" id="PTHR30629">
    <property type="entry name" value="PROPHAGE INTEGRASE"/>
    <property type="match status" value="1"/>
</dbReference>
<dbReference type="GO" id="GO:0006310">
    <property type="term" value="P:DNA recombination"/>
    <property type="evidence" value="ECO:0007669"/>
    <property type="project" value="UniProtKB-KW"/>
</dbReference>
<evidence type="ECO:0000313" key="6">
    <source>
        <dbReference type="EMBL" id="ACL48137.1"/>
    </source>
</evidence>
<dbReference type="InterPro" id="IPR002104">
    <property type="entry name" value="Integrase_catalytic"/>
</dbReference>
<protein>
    <submittedName>
        <fullName evidence="6">Integrase family protein</fullName>
    </submittedName>
</protein>
<evidence type="ECO:0000256" key="2">
    <source>
        <dbReference type="ARBA" id="ARBA00022908"/>
    </source>
</evidence>
<evidence type="ECO:0000259" key="5">
    <source>
        <dbReference type="PROSITE" id="PS51898"/>
    </source>
</evidence>
<dbReference type="STRING" id="525146.Ddes_0222"/>
<dbReference type="InterPro" id="IPR010998">
    <property type="entry name" value="Integrase_recombinase_N"/>
</dbReference>
<dbReference type="GO" id="GO:0015074">
    <property type="term" value="P:DNA integration"/>
    <property type="evidence" value="ECO:0007669"/>
    <property type="project" value="UniProtKB-KW"/>
</dbReference>
<dbReference type="Gene3D" id="1.10.150.130">
    <property type="match status" value="1"/>
</dbReference>
<dbReference type="Gene3D" id="1.10.443.10">
    <property type="entry name" value="Intergrase catalytic core"/>
    <property type="match status" value="1"/>
</dbReference>
<dbReference type="KEGG" id="dds:Ddes_0222"/>
<organism evidence="6">
    <name type="scientific">Desulfovibrio desulfuricans (strain ATCC 27774 / DSM 6949 / MB)</name>
    <dbReference type="NCBI Taxonomy" id="525146"/>
    <lineage>
        <taxon>Bacteria</taxon>
        <taxon>Pseudomonadati</taxon>
        <taxon>Thermodesulfobacteriota</taxon>
        <taxon>Desulfovibrionia</taxon>
        <taxon>Desulfovibrionales</taxon>
        <taxon>Desulfovibrionaceae</taxon>
        <taxon>Desulfovibrio</taxon>
    </lineage>
</organism>